<sequence>MVHITRFEAPWFLKVGKKEYKWIIRSRAGPHKIQESVPLAILLKYYLKAVDTTREAKRIIFDGKVLVDGKVRRDYKYPVGLMDVVEIPSADLRVRIIPDNVRYLTTINISREDAKYKFVRIMNKTTLKSGVLQLNLEDGRNILLKGEELSQYNLPTLTTLKIELPEQKITTAYTIKEGVYAMIIGGRNAGLHGKISKIQLAKYKRIKYSLVTLEGKDGSTFQTNLINVMAIGENEADSNLGVKL</sequence>
<evidence type="ECO:0000256" key="1">
    <source>
        <dbReference type="ARBA" id="ARBA00007500"/>
    </source>
</evidence>
<dbReference type="Pfam" id="PF00900">
    <property type="entry name" value="Ribosomal_S4e"/>
    <property type="match status" value="1"/>
</dbReference>
<evidence type="ECO:0000256" key="6">
    <source>
        <dbReference type="ARBA" id="ARBA00035272"/>
    </source>
</evidence>
<dbReference type="Gene3D" id="2.40.50.740">
    <property type="match status" value="1"/>
</dbReference>
<dbReference type="CDD" id="cd00165">
    <property type="entry name" value="S4"/>
    <property type="match status" value="1"/>
</dbReference>
<dbReference type="InterPro" id="IPR002942">
    <property type="entry name" value="S4_RNA-bd"/>
</dbReference>
<evidence type="ECO:0000256" key="2">
    <source>
        <dbReference type="ARBA" id="ARBA00022730"/>
    </source>
</evidence>
<evidence type="ECO:0000256" key="5">
    <source>
        <dbReference type="ARBA" id="ARBA00023274"/>
    </source>
</evidence>
<comment type="similarity">
    <text evidence="1 7">Belongs to the eukaryotic ribosomal protein eS4 family.</text>
</comment>
<evidence type="ECO:0000313" key="11">
    <source>
        <dbReference type="EMBL" id="ALU31821.1"/>
    </source>
</evidence>
<dbReference type="GO" id="GO:0003735">
    <property type="term" value="F:structural constituent of ribosome"/>
    <property type="evidence" value="ECO:0007669"/>
    <property type="project" value="InterPro"/>
</dbReference>
<dbReference type="SMR" id="A0A0U2NF17"/>
<evidence type="ECO:0000256" key="3">
    <source>
        <dbReference type="ARBA" id="ARBA00022884"/>
    </source>
</evidence>
<dbReference type="SMART" id="SM00363">
    <property type="entry name" value="S4"/>
    <property type="match status" value="1"/>
</dbReference>
<evidence type="ECO:0000256" key="4">
    <source>
        <dbReference type="ARBA" id="ARBA00022980"/>
    </source>
</evidence>
<keyword evidence="3 7" id="KW-0694">RNA-binding</keyword>
<feature type="domain" description="RNA-binding S4" evidence="8">
    <location>
        <begin position="37"/>
        <end position="102"/>
    </location>
</feature>
<evidence type="ECO:0000313" key="12">
    <source>
        <dbReference type="Proteomes" id="UP000060043"/>
    </source>
</evidence>
<dbReference type="AlphaFoldDB" id="A0A0U2NF17"/>
<dbReference type="Gene3D" id="2.30.30.30">
    <property type="match status" value="1"/>
</dbReference>
<evidence type="ECO:0000313" key="13">
    <source>
        <dbReference type="Proteomes" id="UP000065473"/>
    </source>
</evidence>
<dbReference type="GO" id="GO:0019843">
    <property type="term" value="F:rRNA binding"/>
    <property type="evidence" value="ECO:0007669"/>
    <property type="project" value="UniProtKB-KW"/>
</dbReference>
<gene>
    <name evidence="7" type="primary">rps4e</name>
    <name evidence="10" type="ORF">ATY89_03470</name>
    <name evidence="11" type="ORF">ATZ20_06495</name>
</gene>
<accession>A0A0U2NF17</accession>
<dbReference type="HAMAP" id="MF_00485">
    <property type="entry name" value="Ribosomal_eS4"/>
    <property type="match status" value="1"/>
</dbReference>
<dbReference type="STRING" id="1435377.SUSAZ_02645"/>
<dbReference type="Proteomes" id="UP000065473">
    <property type="component" value="Chromosome"/>
</dbReference>
<dbReference type="OrthoDB" id="372073at2157"/>
<dbReference type="SUPFAM" id="SSF55174">
    <property type="entry name" value="Alpha-L RNA-binding motif"/>
    <property type="match status" value="1"/>
</dbReference>
<evidence type="ECO:0000259" key="9">
    <source>
        <dbReference type="SMART" id="SM00739"/>
    </source>
</evidence>
<protein>
    <recommendedName>
        <fullName evidence="6 7">Small ribosomal subunit protein eS4</fullName>
    </recommendedName>
</protein>
<dbReference type="NCBIfam" id="NF003312">
    <property type="entry name" value="PRK04313.1"/>
    <property type="match status" value="1"/>
</dbReference>
<dbReference type="GeneID" id="14551106"/>
<dbReference type="EMBL" id="CP013695">
    <property type="protein sequence ID" value="ALU31821.1"/>
    <property type="molecule type" value="Genomic_DNA"/>
</dbReference>
<dbReference type="InterPro" id="IPR013845">
    <property type="entry name" value="Ribosomal_eS4_central_region"/>
</dbReference>
<evidence type="ECO:0000256" key="7">
    <source>
        <dbReference type="HAMAP-Rule" id="MF_00485"/>
    </source>
</evidence>
<dbReference type="PANTHER" id="PTHR11581">
    <property type="entry name" value="30S/40S RIBOSOMAL PROTEIN S4"/>
    <property type="match status" value="1"/>
</dbReference>
<evidence type="ECO:0000313" key="10">
    <source>
        <dbReference type="EMBL" id="ALU29095.1"/>
    </source>
</evidence>
<dbReference type="CDD" id="cd06087">
    <property type="entry name" value="KOW_RPS4"/>
    <property type="match status" value="1"/>
</dbReference>
<dbReference type="Proteomes" id="UP000060043">
    <property type="component" value="Chromosome"/>
</dbReference>
<dbReference type="PIRSF" id="PIRSF002116">
    <property type="entry name" value="Ribosomal_S4"/>
    <property type="match status" value="1"/>
</dbReference>
<organism evidence="11 12">
    <name type="scientific">Sulfolobus acidocaldarius</name>
    <dbReference type="NCBI Taxonomy" id="2285"/>
    <lineage>
        <taxon>Archaea</taxon>
        <taxon>Thermoproteota</taxon>
        <taxon>Thermoprotei</taxon>
        <taxon>Sulfolobales</taxon>
        <taxon>Sulfolobaceae</taxon>
        <taxon>Sulfolobus</taxon>
    </lineage>
</organism>
<feature type="domain" description="KOW" evidence="9">
    <location>
        <begin position="174"/>
        <end position="201"/>
    </location>
</feature>
<dbReference type="InterPro" id="IPR005824">
    <property type="entry name" value="KOW"/>
</dbReference>
<dbReference type="InterPro" id="IPR036986">
    <property type="entry name" value="S4_RNA-bd_sf"/>
</dbReference>
<dbReference type="OMA" id="GHIQLNL"/>
<dbReference type="GO" id="GO:0006412">
    <property type="term" value="P:translation"/>
    <property type="evidence" value="ECO:0007669"/>
    <property type="project" value="UniProtKB-UniRule"/>
</dbReference>
<dbReference type="InterPro" id="IPR041982">
    <property type="entry name" value="Ribosomal_eS4_KOW"/>
</dbReference>
<keyword evidence="5 7" id="KW-0687">Ribonucleoprotein</keyword>
<dbReference type="RefSeq" id="WP_011277479.1">
    <property type="nucleotide sequence ID" value="NZ_BHWZ01000001.1"/>
</dbReference>
<dbReference type="PaxDb" id="1435377-SUSAZ_02645"/>
<dbReference type="Gene3D" id="3.10.290.10">
    <property type="entry name" value="RNA-binding S4 domain"/>
    <property type="match status" value="1"/>
</dbReference>
<dbReference type="SMART" id="SM00739">
    <property type="entry name" value="KOW"/>
    <property type="match status" value="1"/>
</dbReference>
<proteinExistence type="inferred from homology"/>
<keyword evidence="2" id="KW-0699">rRNA-binding</keyword>
<dbReference type="InterPro" id="IPR000876">
    <property type="entry name" value="Ribosomal_eS4"/>
</dbReference>
<dbReference type="InterPro" id="IPR038237">
    <property type="entry name" value="Ribosomal_eS4_central_sf"/>
</dbReference>
<evidence type="ECO:0000259" key="8">
    <source>
        <dbReference type="SMART" id="SM00363"/>
    </source>
</evidence>
<keyword evidence="4 7" id="KW-0689">Ribosomal protein</keyword>
<dbReference type="Pfam" id="PF01479">
    <property type="entry name" value="S4"/>
    <property type="match status" value="1"/>
</dbReference>
<dbReference type="EMBL" id="CP013694">
    <property type="protein sequence ID" value="ALU29095.1"/>
    <property type="molecule type" value="Genomic_DNA"/>
</dbReference>
<name>A0A0U2NF17_9CREN</name>
<dbReference type="FunFam" id="3.10.290.10:FF:000002">
    <property type="entry name" value="40S ribosomal protein S4"/>
    <property type="match status" value="1"/>
</dbReference>
<dbReference type="GO" id="GO:0022627">
    <property type="term" value="C:cytosolic small ribosomal subunit"/>
    <property type="evidence" value="ECO:0007669"/>
    <property type="project" value="TreeGrafter"/>
</dbReference>
<reference evidence="12 13" key="1">
    <citation type="submission" date="2015-12" db="EMBL/GenBank/DDBJ databases">
        <title>A stable core within a dynamic pangenome in Sulfolobus acidocaldarius.</title>
        <authorList>
            <person name="Anderson R."/>
            <person name="Kouris A."/>
            <person name="Seward C."/>
            <person name="Campbell K."/>
            <person name="Whitaker R."/>
        </authorList>
    </citation>
    <scope>NUCLEOTIDE SEQUENCE [LARGE SCALE GENOMIC DNA]</scope>
    <source>
        <strain evidence="10 13">GG12-C01-09</strain>
        <strain evidence="11 12">NG05B_CO5_07</strain>
    </source>
</reference>
<dbReference type="PANTHER" id="PTHR11581:SF0">
    <property type="entry name" value="SMALL RIBOSOMAL SUBUNIT PROTEIN ES4"/>
    <property type="match status" value="1"/>
</dbReference>
<dbReference type="PROSITE" id="PS50889">
    <property type="entry name" value="S4"/>
    <property type="match status" value="1"/>
</dbReference>
<dbReference type="InterPro" id="IPR014722">
    <property type="entry name" value="Rib_uL2_dom2"/>
</dbReference>